<feature type="region of interest" description="Disordered" evidence="2">
    <location>
        <begin position="1"/>
        <end position="26"/>
    </location>
</feature>
<evidence type="ECO:0000259" key="4">
    <source>
        <dbReference type="Pfam" id="PF08550"/>
    </source>
</evidence>
<evidence type="ECO:0000256" key="1">
    <source>
        <dbReference type="ARBA" id="ARBA00022676"/>
    </source>
</evidence>
<organism evidence="5 6">
    <name type="scientific">Cyanidiococcus yangmingshanensis</name>
    <dbReference type="NCBI Taxonomy" id="2690220"/>
    <lineage>
        <taxon>Eukaryota</taxon>
        <taxon>Rhodophyta</taxon>
        <taxon>Bangiophyceae</taxon>
        <taxon>Cyanidiales</taxon>
        <taxon>Cyanidiaceae</taxon>
        <taxon>Cyanidiococcus</taxon>
    </lineage>
</organism>
<keyword evidence="6" id="KW-1185">Reference proteome</keyword>
<name>A0A7J7ICS9_9RHOD</name>
<keyword evidence="1" id="KW-0328">Glycosyltransferase</keyword>
<evidence type="ECO:0000313" key="5">
    <source>
        <dbReference type="EMBL" id="KAF6000913.1"/>
    </source>
</evidence>
<feature type="compositionally biased region" description="Low complexity" evidence="2">
    <location>
        <begin position="13"/>
        <end position="23"/>
    </location>
</feature>
<accession>A0A7J7ICS9</accession>
<comment type="caution">
    <text evidence="5">The sequence shown here is derived from an EMBL/GenBank/DDBJ whole genome shotgun (WGS) entry which is preliminary data.</text>
</comment>
<dbReference type="InterPro" id="IPR013860">
    <property type="entry name" value="AreA_GATA"/>
</dbReference>
<dbReference type="EMBL" id="VWRR01000017">
    <property type="protein sequence ID" value="KAF6000913.1"/>
    <property type="molecule type" value="Genomic_DNA"/>
</dbReference>
<protein>
    <submittedName>
        <fullName evidence="5">Uncharacterized protein</fullName>
    </submittedName>
</protein>
<feature type="domain" description="Glycosyl transferase family 1" evidence="3">
    <location>
        <begin position="412"/>
        <end position="591"/>
    </location>
</feature>
<evidence type="ECO:0000256" key="2">
    <source>
        <dbReference type="SAM" id="MobiDB-lite"/>
    </source>
</evidence>
<dbReference type="Pfam" id="PF08550">
    <property type="entry name" value="GATA_AreA"/>
    <property type="match status" value="1"/>
</dbReference>
<dbReference type="Proteomes" id="UP000530660">
    <property type="component" value="Unassembled WGS sequence"/>
</dbReference>
<evidence type="ECO:0000259" key="3">
    <source>
        <dbReference type="Pfam" id="PF00534"/>
    </source>
</evidence>
<dbReference type="AlphaFoldDB" id="A0A7J7ICS9"/>
<dbReference type="InterPro" id="IPR001296">
    <property type="entry name" value="Glyco_trans_1"/>
</dbReference>
<evidence type="ECO:0000313" key="6">
    <source>
        <dbReference type="Proteomes" id="UP000530660"/>
    </source>
</evidence>
<dbReference type="PANTHER" id="PTHR12526">
    <property type="entry name" value="GLYCOSYLTRANSFERASE"/>
    <property type="match status" value="1"/>
</dbReference>
<dbReference type="GO" id="GO:0016757">
    <property type="term" value="F:glycosyltransferase activity"/>
    <property type="evidence" value="ECO:0007669"/>
    <property type="project" value="UniProtKB-KW"/>
</dbReference>
<reference evidence="5 6" key="1">
    <citation type="journal article" date="2020" name="J. Phycol.">
        <title>Comparative genome analysis reveals Cyanidiococcus gen. nov., a new extremophilic red algal genus sister to Cyanidioschyzon (Cyanidioschyzonaceae, Rhodophyta).</title>
        <authorList>
            <person name="Liu S.-L."/>
            <person name="Chiang Y.-R."/>
            <person name="Yoon H.S."/>
            <person name="Fu H.-Y."/>
        </authorList>
    </citation>
    <scope>NUCLEOTIDE SEQUENCE [LARGE SCALE GENOMIC DNA]</scope>
    <source>
        <strain evidence="5 6">THAL066</strain>
    </source>
</reference>
<dbReference type="CDD" id="cd03801">
    <property type="entry name" value="GT4_PimA-like"/>
    <property type="match status" value="1"/>
</dbReference>
<proteinExistence type="predicted"/>
<sequence>MESALAPMLSKMPGGPVSPSSSSTEDLPAGVLPYEDFDFAPYLQEVKTEDDLRKTWRVFTKMKDVLETGRRLENFSWRLWFAKRSQGETLDEEELVKDLSQLEKYDLDLQRDLQRMRQSTEGVLTTVFTEQEKRRFEEQERREQLRLLLNHLERLKSIKEAYSVPDAALDEILGLVDDAFGEMADAAAAAQQQQQQRLALDAKMQRVVRLPRSFTNALRSLDSIRAELASIPSCVAFGHSLERNGANNFLLYLVQELMDGFTFTLVTPKDGPMREDFEALGCHVELLDVTTEAFADHVHRLVSSHSFLIANTIMRAEAVIAAAKCGTPAIWVIHEAWPQDQFDYYAKQVFQMAHVDGDLIRKGFATASRIVFPAHVQQKCYTGLFEPHRAQVVYNGIPLSAINAYRSTQHRDRVRAELGYRPEDRLVVHLGTICKRKGQIYTARAFSLLRNDPEIKRSGYDCKLLMVGARFIRDHEIAYQQEIKAELESSGAMGDTAILEIQKNVLPYYLAADILVVPSLNEVLPLVVCESMAFERPVVASAIDGIPEAITDGVEGFLIPPADEKSLYESVKRLILDEKLRLEMGKNGRKRVLNQFSFSAMAERYREVIQDALQDKPSAAAAAIQTN</sequence>
<dbReference type="Gene3D" id="3.40.50.2000">
    <property type="entry name" value="Glycogen Phosphorylase B"/>
    <property type="match status" value="2"/>
</dbReference>
<dbReference type="SUPFAM" id="SSF53756">
    <property type="entry name" value="UDP-Glycosyltransferase/glycogen phosphorylase"/>
    <property type="match status" value="1"/>
</dbReference>
<dbReference type="OrthoDB" id="10248475at2759"/>
<gene>
    <name evidence="5" type="ORF">F1559_002669</name>
</gene>
<dbReference type="Pfam" id="PF00534">
    <property type="entry name" value="Glycos_transf_1"/>
    <property type="match status" value="1"/>
</dbReference>
<keyword evidence="1" id="KW-0808">Transferase</keyword>
<feature type="domain" description="Nitrogen regulatory protein areA GATA-like" evidence="4">
    <location>
        <begin position="56"/>
        <end position="80"/>
    </location>
</feature>